<keyword evidence="1" id="KW-0496">Mitochondrion</keyword>
<name>A0A101M0M0_PICGL</name>
<proteinExistence type="predicted"/>
<reference evidence="1" key="1">
    <citation type="journal article" date="2015" name="Genome Biol. Evol.">
        <title>Organellar Genomes of White Spruce (Picea glauca): Assembly and Annotation.</title>
        <authorList>
            <person name="Jackman S.D."/>
            <person name="Warren R.L."/>
            <person name="Gibb E.A."/>
            <person name="Vandervalk B.P."/>
            <person name="Mohamadi H."/>
            <person name="Chu J."/>
            <person name="Raymond A."/>
            <person name="Pleasance S."/>
            <person name="Coope R."/>
            <person name="Wildung M.R."/>
            <person name="Ritland C.E."/>
            <person name="Bousquet J."/>
            <person name="Jones S.J."/>
            <person name="Bohlmann J."/>
            <person name="Birol I."/>
        </authorList>
    </citation>
    <scope>NUCLEOTIDE SEQUENCE [LARGE SCALE GENOMIC DNA]</scope>
    <source>
        <tissue evidence="1">Flushing bud</tissue>
    </source>
</reference>
<gene>
    <name evidence="1" type="ORF">ABT39_MTgene4162</name>
</gene>
<geneLocation type="mitochondrion" evidence="1"/>
<evidence type="ECO:0000313" key="1">
    <source>
        <dbReference type="EMBL" id="KUM48826.1"/>
    </source>
</evidence>
<accession>A0A101M0M0</accession>
<sequence length="55" mass="6499">MVAKKRYTRLCFMQTHGYGPASQLMDLFKGCLRTRICSRPGQDCSWMDLLRYHNL</sequence>
<protein>
    <submittedName>
        <fullName evidence="1">Uncharacterized protein</fullName>
    </submittedName>
</protein>
<comment type="caution">
    <text evidence="1">The sequence shown here is derived from an EMBL/GenBank/DDBJ whole genome shotgun (WGS) entry which is preliminary data.</text>
</comment>
<dbReference type="AlphaFoldDB" id="A0A101M0M0"/>
<organism evidence="1">
    <name type="scientific">Picea glauca</name>
    <name type="common">White spruce</name>
    <name type="synonym">Pinus glauca</name>
    <dbReference type="NCBI Taxonomy" id="3330"/>
    <lineage>
        <taxon>Eukaryota</taxon>
        <taxon>Viridiplantae</taxon>
        <taxon>Streptophyta</taxon>
        <taxon>Embryophyta</taxon>
        <taxon>Tracheophyta</taxon>
        <taxon>Spermatophyta</taxon>
        <taxon>Pinopsida</taxon>
        <taxon>Pinidae</taxon>
        <taxon>Conifers I</taxon>
        <taxon>Pinales</taxon>
        <taxon>Pinaceae</taxon>
        <taxon>Picea</taxon>
    </lineage>
</organism>
<dbReference type="EMBL" id="LKAM01000004">
    <property type="protein sequence ID" value="KUM48826.1"/>
    <property type="molecule type" value="Genomic_DNA"/>
</dbReference>